<reference evidence="4" key="1">
    <citation type="submission" date="2020-07" db="EMBL/GenBank/DDBJ databases">
        <title>Complete genome sequencing of Coprobacter sp. strain 2CBH44.</title>
        <authorList>
            <person name="Sakamoto M."/>
            <person name="Murakami T."/>
            <person name="Mori H."/>
        </authorList>
    </citation>
    <scope>NUCLEOTIDE SEQUENCE [LARGE SCALE GENOMIC DNA]</scope>
    <source>
        <strain evidence="4">2CBH44</strain>
    </source>
</reference>
<keyword evidence="2" id="KW-0732">Signal</keyword>
<accession>A0A7G1HVC4</accession>
<evidence type="ECO:0000313" key="4">
    <source>
        <dbReference type="Proteomes" id="UP000594042"/>
    </source>
</evidence>
<evidence type="ECO:0000256" key="1">
    <source>
        <dbReference type="SAM" id="MobiDB-lite"/>
    </source>
</evidence>
<name>A0A7G1HVC4_9BACT</name>
<dbReference type="AlphaFoldDB" id="A0A7G1HVC4"/>
<dbReference type="KEGG" id="copr:Cop2CBH44_04810"/>
<dbReference type="EMBL" id="AP023322">
    <property type="protein sequence ID" value="BCI62128.1"/>
    <property type="molecule type" value="Genomic_DNA"/>
</dbReference>
<feature type="signal peptide" evidence="2">
    <location>
        <begin position="1"/>
        <end position="20"/>
    </location>
</feature>
<dbReference type="Proteomes" id="UP000594042">
    <property type="component" value="Chromosome"/>
</dbReference>
<evidence type="ECO:0008006" key="5">
    <source>
        <dbReference type="Google" id="ProtNLM"/>
    </source>
</evidence>
<feature type="region of interest" description="Disordered" evidence="1">
    <location>
        <begin position="42"/>
        <end position="73"/>
    </location>
</feature>
<feature type="compositionally biased region" description="Polar residues" evidence="1">
    <location>
        <begin position="44"/>
        <end position="56"/>
    </location>
</feature>
<proteinExistence type="predicted"/>
<evidence type="ECO:0000313" key="3">
    <source>
        <dbReference type="EMBL" id="BCI62128.1"/>
    </source>
</evidence>
<organism evidence="3 4">
    <name type="scientific">Coprobacter secundus subsp. similis</name>
    <dbReference type="NCBI Taxonomy" id="2751153"/>
    <lineage>
        <taxon>Bacteria</taxon>
        <taxon>Pseudomonadati</taxon>
        <taxon>Bacteroidota</taxon>
        <taxon>Bacteroidia</taxon>
        <taxon>Bacteroidales</taxon>
        <taxon>Barnesiellaceae</taxon>
        <taxon>Coprobacter</taxon>
    </lineage>
</organism>
<keyword evidence="4" id="KW-1185">Reference proteome</keyword>
<feature type="chain" id="PRO_5028856628" description="Outer membrane protein beta-barrel domain-containing protein" evidence="2">
    <location>
        <begin position="21"/>
        <end position="221"/>
    </location>
</feature>
<dbReference type="RefSeq" id="WP_055096035.1">
    <property type="nucleotide sequence ID" value="NZ_AP023322.1"/>
</dbReference>
<dbReference type="Gene3D" id="2.40.160.60">
    <property type="entry name" value="Outer membrane protein transport protein (OMPP1/FadL/TodX)"/>
    <property type="match status" value="1"/>
</dbReference>
<sequence length="221" mass="25397">MKIKVKLTCFFLFTCFLVMAQTGEKKRPFRFEKVDSETERKILQNEQSVNQTTSDYQEIEEKKSQPEPVRTRKKGKIELGGSFGMTFSNGTSINISPQIGYRINSYFSFGGGIGYNYYRYNTWDDSRYTMNYMGLNLYARVKPIPYITIQAQPEIQRNWGRRDGHSYKGEVIPCFLVGAGANLPIAGKSGISVMLYYDVVQNKFTPYGNKIFYSVGYSFGF</sequence>
<evidence type="ECO:0000256" key="2">
    <source>
        <dbReference type="SAM" id="SignalP"/>
    </source>
</evidence>
<protein>
    <recommendedName>
        <fullName evidence="5">Outer membrane protein beta-barrel domain-containing protein</fullName>
    </recommendedName>
</protein>
<gene>
    <name evidence="3" type="ORF">Cop2CBH44_04810</name>
</gene>